<dbReference type="AlphaFoldDB" id="A0A9X1QTT7"/>
<dbReference type="Pfam" id="PF12900">
    <property type="entry name" value="Pyridox_ox_2"/>
    <property type="match status" value="1"/>
</dbReference>
<protein>
    <submittedName>
        <fullName evidence="1">Pyridoxamine 5'-phosphate oxidase family protein</fullName>
    </submittedName>
</protein>
<dbReference type="EMBL" id="JAKGSI010000005">
    <property type="protein sequence ID" value="MCF4007409.1"/>
    <property type="molecule type" value="Genomic_DNA"/>
</dbReference>
<evidence type="ECO:0000313" key="1">
    <source>
        <dbReference type="EMBL" id="MCF4007409.1"/>
    </source>
</evidence>
<dbReference type="InterPro" id="IPR012349">
    <property type="entry name" value="Split_barrel_FMN-bd"/>
</dbReference>
<evidence type="ECO:0000313" key="2">
    <source>
        <dbReference type="Proteomes" id="UP001139336"/>
    </source>
</evidence>
<dbReference type="Gene3D" id="2.30.110.10">
    <property type="entry name" value="Electron Transport, Fmn-binding Protein, Chain A"/>
    <property type="match status" value="1"/>
</dbReference>
<dbReference type="Proteomes" id="UP001139336">
    <property type="component" value="Unassembled WGS sequence"/>
</dbReference>
<organism evidence="1 2">
    <name type="scientific">Corynebacterium uropygiale</name>
    <dbReference type="NCBI Taxonomy" id="1775911"/>
    <lineage>
        <taxon>Bacteria</taxon>
        <taxon>Bacillati</taxon>
        <taxon>Actinomycetota</taxon>
        <taxon>Actinomycetes</taxon>
        <taxon>Mycobacteriales</taxon>
        <taxon>Corynebacteriaceae</taxon>
        <taxon>Corynebacterium</taxon>
    </lineage>
</organism>
<keyword evidence="2" id="KW-1185">Reference proteome</keyword>
<accession>A0A9X1QTT7</accession>
<dbReference type="RefSeq" id="WP_236119557.1">
    <property type="nucleotide sequence ID" value="NZ_JAKGSI010000005.1"/>
</dbReference>
<sequence length="142" mass="16290">MSSQGDVFDILDRDACVDRLSRVQLGRVVVRRANDMDIFPVNYVVDGKGDIYFRTAEGNKLFSINLNHDVLFEADHVENGVAWSVVVKGDAEILEDQAERAYADELPLKPWAPTLKYNWIRIRTEEGITGREFEIAEEPERY</sequence>
<dbReference type="InterPro" id="IPR024747">
    <property type="entry name" value="Pyridox_Oxase-rel"/>
</dbReference>
<comment type="caution">
    <text evidence="1">The sequence shown here is derived from an EMBL/GenBank/DDBJ whole genome shotgun (WGS) entry which is preliminary data.</text>
</comment>
<reference evidence="1" key="1">
    <citation type="submission" date="2022-01" db="EMBL/GenBank/DDBJ databases">
        <title>Corynebacterium sp. nov isolated from isolated from the feces of the greater white-fronted geese (Anser albifrons) at Poyang Lake, PR China.</title>
        <authorList>
            <person name="Liu Q."/>
        </authorList>
    </citation>
    <scope>NUCLEOTIDE SEQUENCE</scope>
    <source>
        <strain evidence="1">JCM 32435</strain>
    </source>
</reference>
<gene>
    <name evidence="1" type="ORF">L1O03_09540</name>
</gene>
<proteinExistence type="predicted"/>
<dbReference type="SUPFAM" id="SSF50475">
    <property type="entry name" value="FMN-binding split barrel"/>
    <property type="match status" value="1"/>
</dbReference>
<name>A0A9X1QTT7_9CORY</name>